<protein>
    <recommendedName>
        <fullName evidence="3">Transposase</fullName>
    </recommendedName>
</protein>
<sequence>MKKTFYTRKIRLIVDSQDSEYKGQVLDTLYKWRYICFKAANQIYTHHYLQQQIRELIYLSDQTKLKLADISKDPDGMLCTSKMNTTYQILARNYKGQIPMHIMSSLNSTLTGQFGKNKPLYLSGERSLSSFKKEIPVPFKGTDVKNLRSCPEGKIFYFSLFDIPFKTYLGRDIYDKRAVLQKLAGGEIKLCTSSLVMDKRKIFILAVFEKQHEPQQLDENIIAEASLSLDVPLTVTIGKATYEIGSKDEYLYKRLAIQAAIQRKQRATAFMNKASKKRIRQNTIAKLQASERSYVNQKQHVYSKRLIDLCVKNKAATLLLVDQTEKEELAGKDPFLLRNWGYYGLKEKIERKADKAGIAVLVE</sequence>
<reference evidence="1 2" key="1">
    <citation type="submission" date="2018-07" db="EMBL/GenBank/DDBJ databases">
        <title>Dyadobacter roseus sp. nov., isolated from rose rhizosphere soil.</title>
        <authorList>
            <person name="Chen L."/>
        </authorList>
    </citation>
    <scope>NUCLEOTIDE SEQUENCE [LARGE SCALE GENOMIC DNA]</scope>
    <source>
        <strain evidence="1 2">RS19</strain>
    </source>
</reference>
<organism evidence="1 2">
    <name type="scientific">Dyadobacter luteus</name>
    <dbReference type="NCBI Taxonomy" id="2259619"/>
    <lineage>
        <taxon>Bacteria</taxon>
        <taxon>Pseudomonadati</taxon>
        <taxon>Bacteroidota</taxon>
        <taxon>Cytophagia</taxon>
        <taxon>Cytophagales</taxon>
        <taxon>Spirosomataceae</taxon>
        <taxon>Dyadobacter</taxon>
    </lineage>
</organism>
<dbReference type="OrthoDB" id="1404787at2"/>
<evidence type="ECO:0008006" key="3">
    <source>
        <dbReference type="Google" id="ProtNLM"/>
    </source>
</evidence>
<dbReference type="Proteomes" id="UP000256373">
    <property type="component" value="Unassembled WGS sequence"/>
</dbReference>
<comment type="caution">
    <text evidence="1">The sequence shown here is derived from an EMBL/GenBank/DDBJ whole genome shotgun (WGS) entry which is preliminary data.</text>
</comment>
<gene>
    <name evidence="1" type="ORF">DSL64_21620</name>
</gene>
<dbReference type="EMBL" id="QNUL01000022">
    <property type="protein sequence ID" value="REA58210.1"/>
    <property type="molecule type" value="Genomic_DNA"/>
</dbReference>
<evidence type="ECO:0000313" key="2">
    <source>
        <dbReference type="Proteomes" id="UP000256373"/>
    </source>
</evidence>
<dbReference type="AlphaFoldDB" id="A0A3D8Y625"/>
<keyword evidence="2" id="KW-1185">Reference proteome</keyword>
<accession>A0A3D8Y625</accession>
<evidence type="ECO:0000313" key="1">
    <source>
        <dbReference type="EMBL" id="REA58210.1"/>
    </source>
</evidence>
<dbReference type="RefSeq" id="WP_115833026.1">
    <property type="nucleotide sequence ID" value="NZ_QNUL01000022.1"/>
</dbReference>
<name>A0A3D8Y625_9BACT</name>
<proteinExistence type="predicted"/>